<feature type="compositionally biased region" description="Low complexity" evidence="4">
    <location>
        <begin position="1504"/>
        <end position="1573"/>
    </location>
</feature>
<feature type="compositionally biased region" description="Gly residues" evidence="4">
    <location>
        <begin position="1470"/>
        <end position="1479"/>
    </location>
</feature>
<feature type="region of interest" description="Disordered" evidence="4">
    <location>
        <begin position="1184"/>
        <end position="1208"/>
    </location>
</feature>
<dbReference type="GO" id="GO:0005882">
    <property type="term" value="C:intermediate filament"/>
    <property type="evidence" value="ECO:0007669"/>
    <property type="project" value="UniProtKB-KW"/>
</dbReference>
<reference evidence="6 7" key="1">
    <citation type="submission" date="2022-01" db="EMBL/GenBank/DDBJ databases">
        <title>A chromosome-scale genome assembly of the false clownfish, Amphiprion ocellaris.</title>
        <authorList>
            <person name="Ryu T."/>
        </authorList>
    </citation>
    <scope>NUCLEOTIDE SEQUENCE [LARGE SCALE GENOMIC DNA]</scope>
</reference>
<keyword evidence="1" id="KW-0403">Intermediate filament</keyword>
<dbReference type="GO" id="GO:0005198">
    <property type="term" value="F:structural molecule activity"/>
    <property type="evidence" value="ECO:0007669"/>
    <property type="project" value="InterPro"/>
</dbReference>
<dbReference type="InterPro" id="IPR039008">
    <property type="entry name" value="IF_rod_dom"/>
</dbReference>
<feature type="region of interest" description="Disordered" evidence="4">
    <location>
        <begin position="1250"/>
        <end position="1281"/>
    </location>
</feature>
<accession>A0A3Q1B6E4</accession>
<feature type="region of interest" description="Disordered" evidence="4">
    <location>
        <begin position="1293"/>
        <end position="1328"/>
    </location>
</feature>
<dbReference type="InterPro" id="IPR002957">
    <property type="entry name" value="Keratin_I"/>
</dbReference>
<evidence type="ECO:0000256" key="2">
    <source>
        <dbReference type="ARBA" id="ARBA00023054"/>
    </source>
</evidence>
<dbReference type="STRING" id="80972.ENSAOCP00000009073"/>
<organism evidence="6 7">
    <name type="scientific">Amphiprion ocellaris</name>
    <name type="common">Clown anemonefish</name>
    <dbReference type="NCBI Taxonomy" id="80972"/>
    <lineage>
        <taxon>Eukaryota</taxon>
        <taxon>Metazoa</taxon>
        <taxon>Chordata</taxon>
        <taxon>Craniata</taxon>
        <taxon>Vertebrata</taxon>
        <taxon>Euteleostomi</taxon>
        <taxon>Actinopterygii</taxon>
        <taxon>Neopterygii</taxon>
        <taxon>Teleostei</taxon>
        <taxon>Neoteleostei</taxon>
        <taxon>Acanthomorphata</taxon>
        <taxon>Ovalentaria</taxon>
        <taxon>Pomacentridae</taxon>
        <taxon>Amphiprion</taxon>
    </lineage>
</organism>
<dbReference type="Proteomes" id="UP001501940">
    <property type="component" value="Chromosome 19"/>
</dbReference>
<dbReference type="SMART" id="SM01391">
    <property type="entry name" value="Filament"/>
    <property type="match status" value="1"/>
</dbReference>
<feature type="domain" description="IF rod" evidence="5">
    <location>
        <begin position="57"/>
        <end position="195"/>
    </location>
</feature>
<reference evidence="6" key="2">
    <citation type="submission" date="2025-08" db="UniProtKB">
        <authorList>
            <consortium name="Ensembl"/>
        </authorList>
    </citation>
    <scope>IDENTIFICATION</scope>
</reference>
<feature type="coiled-coil region" evidence="3">
    <location>
        <begin position="288"/>
        <end position="382"/>
    </location>
</feature>
<feature type="coiled-coil region" evidence="3">
    <location>
        <begin position="139"/>
        <end position="166"/>
    </location>
</feature>
<feature type="coiled-coil region" evidence="3">
    <location>
        <begin position="54"/>
        <end position="95"/>
    </location>
</feature>
<feature type="compositionally biased region" description="Polar residues" evidence="4">
    <location>
        <begin position="1250"/>
        <end position="1272"/>
    </location>
</feature>
<protein>
    <recommendedName>
        <fullName evidence="5">IF rod domain-containing protein</fullName>
    </recommendedName>
</protein>
<evidence type="ECO:0000256" key="3">
    <source>
        <dbReference type="SAM" id="Coils"/>
    </source>
</evidence>
<dbReference type="Ensembl" id="ENSAOCT00000015692.2">
    <property type="protein sequence ID" value="ENSAOCP00000009073.2"/>
    <property type="gene ID" value="ENSAOCG00000013148.2"/>
</dbReference>
<sequence>MLQWQLLRGSRANQAALGYRVQHGAAASVHYSSVAAAAAAAAAAAPVCSRSFCLSREKQTMQQLNGRLASYLQQVQLLEAANQRLELQIQEELNRKCPGELRQLDRHLRRVSLLQNEIGDCFSAQTQVKLQLLGAQLDAFDLNVRCEKERERCDKAEAELSGLRELQAELKVHKLPELQSLLDNRMQHLVELQTQHQQVKHQQVKHQQVKHQQNVQVLVAQVSGGIAVEMQTAESSDLLRQLEHLRTSVTPLDRNPNESWLNTQVSTLSSPEVTFDPAMGSDLDQAEVKELRRTAATLTEELIRLQTLISVLEVSGQEQYESFVLQLEALQQRVDGLCRDLDSVRQAAAQQAADYDALLDIKSRLEAEIQDYKRLLDEMNHQRVSNLNLNSQPVTTSPCVTTSPSTFRRNVTVDETIRVLQGNLRTPEVQTVSKGCIRTVELAPQSEKVTTVQVMRDESEHLKNSAVRSVNTANVTHSSQSVGTLPESTGTESLTVKATVDKESNLVGYKVHAKDCDLQNTLIVKAQISQGIDKDVSVKASQTEIIATMVHDSNAAVQTKVETSSGITKTETKNEIEMIQTSRRVEPEVKPEPHFKTSDPGKSTATEETETVTLAQMAHNGESVHAKNKTPEQIMTYELETTSEVTQTSSEESGSHTHRPASVQDKVFDEVTLMEDKSIVIEGEKEEEVVEAEGVPGLGQSLILSKKFEIETEEVEVINDTTEVKVEPIELGNELVGLAGKEASMSTNLTEVALSSSSPEEALSPKEADVLTNPSPEICLSPVENSQIEMIKTSPHAEPEIKPEPHFEISDPGKPTATEETETVILAQMDPNGDSVHAKMSQTSIEESGSHTHRPAKVEVEVFHEVTLIDDKDVEIQGQNQAEVVEAEGVPRQGQNSALSKKIEIEMEVISNAVEVKVDSTQLSNEFVGLAGKEASMSTSLTDSGVAFSSSRPEEVLNPKEVDVLTSPRPEMCLSPVETDAIMSITDDQLFFPVDLDDHVGIPDLLLNPNDPEMFPGPDDCDTCLCPVEINTCLSPNDEEDGEDACLGLTEANVHVRPVEKYTLSTKEEDQSLTFDGAQEGDRNTKVIMSDREGLVIRPFEGNKEKEVISSGTSIGSSTQMSRSPSGAEFVDLGVQSIIADKEEQLGFGGLYPKSVRDIENGVASEDKKESMESDEMVQRKYDRQVANKPGNSESVGSPNEDATLRSVASKSKATIVSSNENAQAVTAGGRLVHGSGEWIVYGGSLGRTSTSNTGGEENQSVTMVPETSQPDTGRFGSRGSGEWMVYGGSLRRKSSLDSRSSEQNEGIISGDSKLATSAPETGRLGKRGNGEWIVYAGSLERKTSLDGVSTLSSKGNEGNPSVDSKLAMSPPETGRFGSRGSGEWMAYGGHKSRLAGSHSLPNIETKEYQSTAMNLSKSTSETGRLSSTGSGEWRVYGGRISSRAGSDGLLSAEREGSPSVATQRAFSSPGGGRFGSEGSGEWRVYGGSTGRVSTATGNNDVISPPSSCTRSGSRRSSAGSGSKLSSSCVVRRSSSVGSGGRLSSSGSGGMLSSSTTSHRISGSGRYTSTGSGEWKPVYSSVSGRKSSAGSTGWPTTSQRAPSPGRRMGSGGGSGGWLNSSAAGGNRISGTGSGSKLSSQSPGSNERISSIGGGRISSSSGSGRTNSTGGRVISSSDRPIRSTGSGTGSHKERISVCKMAALTISAAGRKKSKEKQKEEQRSQEQPQQAAASSPLLQRWLTSADLS</sequence>
<dbReference type="PROSITE" id="PS51842">
    <property type="entry name" value="IF_ROD_2"/>
    <property type="match status" value="1"/>
</dbReference>
<feature type="compositionally biased region" description="Low complexity" evidence="4">
    <location>
        <begin position="1634"/>
        <end position="1671"/>
    </location>
</feature>
<dbReference type="SUPFAM" id="SSF64593">
    <property type="entry name" value="Intermediate filament protein, coiled coil region"/>
    <property type="match status" value="2"/>
</dbReference>
<feature type="region of interest" description="Disordered" evidence="4">
    <location>
        <begin position="586"/>
        <end position="605"/>
    </location>
</feature>
<dbReference type="Gene3D" id="1.20.5.170">
    <property type="match status" value="1"/>
</dbReference>
<feature type="region of interest" description="Disordered" evidence="4">
    <location>
        <begin position="1445"/>
        <end position="1746"/>
    </location>
</feature>
<feature type="compositionally biased region" description="Polar residues" evidence="4">
    <location>
        <begin position="1412"/>
        <end position="1431"/>
    </location>
</feature>
<keyword evidence="2 3" id="KW-0175">Coiled coil</keyword>
<feature type="compositionally biased region" description="Basic and acidic residues" evidence="4">
    <location>
        <begin position="796"/>
        <end position="811"/>
    </location>
</feature>
<evidence type="ECO:0000256" key="4">
    <source>
        <dbReference type="SAM" id="MobiDB-lite"/>
    </source>
</evidence>
<dbReference type="PANTHER" id="PTHR23239">
    <property type="entry name" value="INTERMEDIATE FILAMENT"/>
    <property type="match status" value="1"/>
</dbReference>
<dbReference type="GeneTree" id="ENSGT00950000182969"/>
<feature type="compositionally biased region" description="Polar residues" evidence="4">
    <location>
        <begin position="1491"/>
        <end position="1502"/>
    </location>
</feature>
<feature type="region of interest" description="Disordered" evidence="4">
    <location>
        <begin position="796"/>
        <end position="816"/>
    </location>
</feature>
<feature type="region of interest" description="Disordered" evidence="4">
    <location>
        <begin position="642"/>
        <end position="661"/>
    </location>
</feature>
<evidence type="ECO:0000313" key="7">
    <source>
        <dbReference type="Proteomes" id="UP001501940"/>
    </source>
</evidence>
<feature type="region of interest" description="Disordered" evidence="4">
    <location>
        <begin position="1412"/>
        <end position="1433"/>
    </location>
</feature>
<reference evidence="6" key="3">
    <citation type="submission" date="2025-09" db="UniProtKB">
        <authorList>
            <consortium name="Ensembl"/>
        </authorList>
    </citation>
    <scope>IDENTIFICATION</scope>
</reference>
<feature type="region of interest" description="Disordered" evidence="4">
    <location>
        <begin position="1349"/>
        <end position="1382"/>
    </location>
</feature>
<evidence type="ECO:0000256" key="1">
    <source>
        <dbReference type="ARBA" id="ARBA00022754"/>
    </source>
</evidence>
<evidence type="ECO:0000259" key="5">
    <source>
        <dbReference type="PROSITE" id="PS51842"/>
    </source>
</evidence>
<feature type="compositionally biased region" description="Low complexity" evidence="4">
    <location>
        <begin position="1723"/>
        <end position="1738"/>
    </location>
</feature>
<keyword evidence="7" id="KW-1185">Reference proteome</keyword>
<gene>
    <name evidence="6" type="primary">KIFC3</name>
</gene>
<feature type="compositionally biased region" description="Basic and acidic residues" evidence="4">
    <location>
        <begin position="586"/>
        <end position="599"/>
    </location>
</feature>
<feature type="compositionally biased region" description="Low complexity" evidence="4">
    <location>
        <begin position="1580"/>
        <end position="1591"/>
    </location>
</feature>
<dbReference type="PANTHER" id="PTHR23239:SF344">
    <property type="entry name" value="KERATIN, TYPE I CYTOSKELETAL 15-LIKE"/>
    <property type="match status" value="1"/>
</dbReference>
<proteinExistence type="predicted"/>
<feature type="compositionally biased region" description="Low complexity" evidence="4">
    <location>
        <begin position="642"/>
        <end position="652"/>
    </location>
</feature>
<feature type="compositionally biased region" description="Polar residues" evidence="4">
    <location>
        <begin position="1349"/>
        <end position="1363"/>
    </location>
</feature>
<dbReference type="Pfam" id="PF00038">
    <property type="entry name" value="Filament"/>
    <property type="match status" value="1"/>
</dbReference>
<evidence type="ECO:0000313" key="6">
    <source>
        <dbReference type="Ensembl" id="ENSAOCP00000009073.2"/>
    </source>
</evidence>
<name>A0A3Q1B6E4_AMPOC</name>
<dbReference type="OMA" id="GSGEWKP"/>
<feature type="region of interest" description="Disordered" evidence="4">
    <location>
        <begin position="754"/>
        <end position="775"/>
    </location>
</feature>